<feature type="region of interest" description="Disordered" evidence="3">
    <location>
        <begin position="43"/>
        <end position="98"/>
    </location>
</feature>
<evidence type="ECO:0000313" key="5">
    <source>
        <dbReference type="EnsemblPlants" id="OPUNC02G21070.1"/>
    </source>
</evidence>
<feature type="coiled-coil region" evidence="2">
    <location>
        <begin position="238"/>
        <end position="280"/>
    </location>
</feature>
<dbReference type="PANTHER" id="PTHR31471">
    <property type="entry name" value="OS02G0116800 PROTEIN"/>
    <property type="match status" value="1"/>
</dbReference>
<dbReference type="PANTHER" id="PTHR31471:SF16">
    <property type="entry name" value="OS02G0602000 PROTEIN"/>
    <property type="match status" value="1"/>
</dbReference>
<accession>A0A0E0K221</accession>
<dbReference type="eggNOG" id="ENOG502QTDR">
    <property type="taxonomic scope" value="Eukaryota"/>
</dbReference>
<comment type="similarity">
    <text evidence="1">Belongs to the remorin family.</text>
</comment>
<feature type="compositionally biased region" description="Gly residues" evidence="3">
    <location>
        <begin position="9"/>
        <end position="18"/>
    </location>
</feature>
<feature type="compositionally biased region" description="Low complexity" evidence="3">
    <location>
        <begin position="74"/>
        <end position="83"/>
    </location>
</feature>
<keyword evidence="2" id="KW-0175">Coiled coil</keyword>
<feature type="compositionally biased region" description="Basic and acidic residues" evidence="3">
    <location>
        <begin position="207"/>
        <end position="217"/>
    </location>
</feature>
<dbReference type="Proteomes" id="UP000026962">
    <property type="component" value="Chromosome 2"/>
</dbReference>
<keyword evidence="6" id="KW-1185">Reference proteome</keyword>
<sequence>MRRSSQGKSSGGSGGASVGGIRRYDVHGGGGSNLLACYAKAAKPRPSKWDDAQKWLSRAGDDDGGGGATRRRSSCASADDGLLLPPPPPARKGAGGWRSWSNVEWEDAPAPAAAAVLKAAHGDEGEDTKTVDAVQAYVPQRCVVLLRDVGTEMTPGGSKEPSRANTPRVVAPAAAARVVAPRGTASPGQCDSGSRDSGGAGGVADLRAARKHADQGHNEAAGTRTALSPATAWGDAERAKYMARYRREEMKIQAWENRERRKAERQMRMAEEKAERMRLRAQARTAGKLATAQAEAKARRARAEAELALGRPGGGKGWLLTRSASWGGSGSGRSLSSSSSLSLRLPLLCS</sequence>
<dbReference type="Pfam" id="PF03763">
    <property type="entry name" value="Remorin_C"/>
    <property type="match status" value="1"/>
</dbReference>
<dbReference type="STRING" id="4537.A0A0E0K221"/>
<name>A0A0E0K221_ORYPU</name>
<reference evidence="5" key="1">
    <citation type="submission" date="2015-04" db="UniProtKB">
        <authorList>
            <consortium name="EnsemblPlants"/>
        </authorList>
    </citation>
    <scope>IDENTIFICATION</scope>
</reference>
<feature type="domain" description="Remorin C-terminal" evidence="4">
    <location>
        <begin position="227"/>
        <end position="306"/>
    </location>
</feature>
<evidence type="ECO:0000256" key="1">
    <source>
        <dbReference type="ARBA" id="ARBA00005711"/>
    </source>
</evidence>
<evidence type="ECO:0000256" key="2">
    <source>
        <dbReference type="SAM" id="Coils"/>
    </source>
</evidence>
<dbReference type="EnsemblPlants" id="OPUNC02G21070.1">
    <property type="protein sequence ID" value="OPUNC02G21070.1"/>
    <property type="gene ID" value="OPUNC02G21070"/>
</dbReference>
<evidence type="ECO:0000259" key="4">
    <source>
        <dbReference type="Pfam" id="PF03763"/>
    </source>
</evidence>
<dbReference type="InterPro" id="IPR005516">
    <property type="entry name" value="Remorin_C"/>
</dbReference>
<feature type="compositionally biased region" description="Low complexity" evidence="3">
    <location>
        <begin position="322"/>
        <end position="350"/>
    </location>
</feature>
<dbReference type="Gramene" id="OPUNC02G21070.1">
    <property type="protein sequence ID" value="OPUNC02G21070.1"/>
    <property type="gene ID" value="OPUNC02G21070"/>
</dbReference>
<proteinExistence type="inferred from homology"/>
<dbReference type="AlphaFoldDB" id="A0A0E0K221"/>
<evidence type="ECO:0000256" key="3">
    <source>
        <dbReference type="SAM" id="MobiDB-lite"/>
    </source>
</evidence>
<dbReference type="HOGENOM" id="CLU_043609_0_0_1"/>
<feature type="region of interest" description="Disordered" evidence="3">
    <location>
        <begin position="177"/>
        <end position="229"/>
    </location>
</feature>
<evidence type="ECO:0000313" key="6">
    <source>
        <dbReference type="Proteomes" id="UP000026962"/>
    </source>
</evidence>
<feature type="region of interest" description="Disordered" evidence="3">
    <location>
        <begin position="1"/>
        <end position="23"/>
    </location>
</feature>
<organism evidence="5">
    <name type="scientific">Oryza punctata</name>
    <name type="common">Red rice</name>
    <dbReference type="NCBI Taxonomy" id="4537"/>
    <lineage>
        <taxon>Eukaryota</taxon>
        <taxon>Viridiplantae</taxon>
        <taxon>Streptophyta</taxon>
        <taxon>Embryophyta</taxon>
        <taxon>Tracheophyta</taxon>
        <taxon>Spermatophyta</taxon>
        <taxon>Magnoliopsida</taxon>
        <taxon>Liliopsida</taxon>
        <taxon>Poales</taxon>
        <taxon>Poaceae</taxon>
        <taxon>BOP clade</taxon>
        <taxon>Oryzoideae</taxon>
        <taxon>Oryzeae</taxon>
        <taxon>Oryzinae</taxon>
        <taxon>Oryza</taxon>
    </lineage>
</organism>
<protein>
    <recommendedName>
        <fullName evidence="4">Remorin C-terminal domain-containing protein</fullName>
    </recommendedName>
</protein>
<reference evidence="5" key="2">
    <citation type="submission" date="2018-05" db="EMBL/GenBank/DDBJ databases">
        <title>OpunRS2 (Oryza punctata Reference Sequence Version 2).</title>
        <authorList>
            <person name="Zhang J."/>
            <person name="Kudrna D."/>
            <person name="Lee S."/>
            <person name="Talag J."/>
            <person name="Welchert J."/>
            <person name="Wing R.A."/>
        </authorList>
    </citation>
    <scope>NUCLEOTIDE SEQUENCE [LARGE SCALE GENOMIC DNA]</scope>
</reference>
<dbReference type="OMA" id="GWRSWSN"/>
<feature type="region of interest" description="Disordered" evidence="3">
    <location>
        <begin position="312"/>
        <end position="350"/>
    </location>
</feature>